<evidence type="ECO:0000256" key="2">
    <source>
        <dbReference type="ARBA" id="ARBA00022490"/>
    </source>
</evidence>
<dbReference type="InterPro" id="IPR002300">
    <property type="entry name" value="aa-tRNA-synth_Ia"/>
</dbReference>
<dbReference type="PANTHER" id="PTHR42765:SF1">
    <property type="entry name" value="ISOLEUCINE--TRNA LIGASE, MITOCHONDRIAL"/>
    <property type="match status" value="1"/>
</dbReference>
<feature type="domain" description="Methionyl/Valyl/Leucyl/Isoleucyl-tRNA synthetase anticodon-binding" evidence="12">
    <location>
        <begin position="764"/>
        <end position="912"/>
    </location>
</feature>
<dbReference type="InterPro" id="IPR033708">
    <property type="entry name" value="Anticodon_Ile_BEm"/>
</dbReference>
<dbReference type="SUPFAM" id="SSF52374">
    <property type="entry name" value="Nucleotidylyl transferase"/>
    <property type="match status" value="1"/>
</dbReference>
<comment type="caution">
    <text evidence="13">The sequence shown here is derived from an EMBL/GenBank/DDBJ whole genome shotgun (WGS) entry which is preliminary data.</text>
</comment>
<dbReference type="Pfam" id="PF00133">
    <property type="entry name" value="tRNA-synt_1"/>
    <property type="match status" value="1"/>
</dbReference>
<evidence type="ECO:0000256" key="1">
    <source>
        <dbReference type="ARBA" id="ARBA00006887"/>
    </source>
</evidence>
<comment type="subcellular location">
    <subcellularLocation>
        <location evidence="10">Cytoplasm</location>
    </subcellularLocation>
</comment>
<dbReference type="PRINTS" id="PR00984">
    <property type="entry name" value="TRNASYNTHILE"/>
</dbReference>
<evidence type="ECO:0000313" key="14">
    <source>
        <dbReference type="Proteomes" id="UP001556692"/>
    </source>
</evidence>
<dbReference type="InterPro" id="IPR009080">
    <property type="entry name" value="tRNAsynth_Ia_anticodon-bd"/>
</dbReference>
<feature type="domain" description="Aminoacyl-tRNA synthetase class Ia" evidence="11">
    <location>
        <begin position="34"/>
        <end position="719"/>
    </location>
</feature>
<dbReference type="InterPro" id="IPR002301">
    <property type="entry name" value="Ile-tRNA-ligase"/>
</dbReference>
<comment type="domain">
    <text evidence="10">IleRS has two distinct active sites: one for aminoacylation and one for editing. The misactivated valine is translocated from the active site to the editing site, which sterically excludes the correctly activated isoleucine. The single editing site contains two valyl binding pockets, one specific for each substrate (Val-AMP or Val-tRNA(Ile)).</text>
</comment>
<feature type="short sequence motif" description="'HIGH' region" evidence="10">
    <location>
        <begin position="64"/>
        <end position="74"/>
    </location>
</feature>
<evidence type="ECO:0000256" key="10">
    <source>
        <dbReference type="HAMAP-Rule" id="MF_02002"/>
    </source>
</evidence>
<dbReference type="Gene3D" id="3.40.50.620">
    <property type="entry name" value="HUPs"/>
    <property type="match status" value="2"/>
</dbReference>
<evidence type="ECO:0000313" key="13">
    <source>
        <dbReference type="EMBL" id="MEX0404605.1"/>
    </source>
</evidence>
<evidence type="ECO:0000259" key="11">
    <source>
        <dbReference type="Pfam" id="PF00133"/>
    </source>
</evidence>
<keyword evidence="5 10" id="KW-0067">ATP-binding</keyword>
<accession>A0ABV3SE34</accession>
<keyword evidence="7 10" id="KW-0030">Aminoacyl-tRNA synthetase</keyword>
<keyword evidence="2 10" id="KW-0963">Cytoplasm</keyword>
<comment type="caution">
    <text evidence="10">Lacks conserved residue(s) required for the propagation of feature annotation.</text>
</comment>
<dbReference type="GO" id="GO:0004822">
    <property type="term" value="F:isoleucine-tRNA ligase activity"/>
    <property type="evidence" value="ECO:0007669"/>
    <property type="project" value="UniProtKB-EC"/>
</dbReference>
<evidence type="ECO:0000256" key="4">
    <source>
        <dbReference type="ARBA" id="ARBA00022741"/>
    </source>
</evidence>
<organism evidence="13 14">
    <name type="scientific">Aquibium pacificus</name>
    <dbReference type="NCBI Taxonomy" id="3153579"/>
    <lineage>
        <taxon>Bacteria</taxon>
        <taxon>Pseudomonadati</taxon>
        <taxon>Pseudomonadota</taxon>
        <taxon>Alphaproteobacteria</taxon>
        <taxon>Hyphomicrobiales</taxon>
        <taxon>Phyllobacteriaceae</taxon>
        <taxon>Aquibium</taxon>
    </lineage>
</organism>
<evidence type="ECO:0000259" key="12">
    <source>
        <dbReference type="Pfam" id="PF08264"/>
    </source>
</evidence>
<comment type="catalytic activity">
    <reaction evidence="9 10">
        <text>tRNA(Ile) + L-isoleucine + ATP = L-isoleucyl-tRNA(Ile) + AMP + diphosphate</text>
        <dbReference type="Rhea" id="RHEA:11060"/>
        <dbReference type="Rhea" id="RHEA-COMP:9666"/>
        <dbReference type="Rhea" id="RHEA-COMP:9695"/>
        <dbReference type="ChEBI" id="CHEBI:30616"/>
        <dbReference type="ChEBI" id="CHEBI:33019"/>
        <dbReference type="ChEBI" id="CHEBI:58045"/>
        <dbReference type="ChEBI" id="CHEBI:78442"/>
        <dbReference type="ChEBI" id="CHEBI:78528"/>
        <dbReference type="ChEBI" id="CHEBI:456215"/>
        <dbReference type="EC" id="6.1.1.5"/>
    </reaction>
</comment>
<dbReference type="PROSITE" id="PS00178">
    <property type="entry name" value="AA_TRNA_LIGASE_I"/>
    <property type="match status" value="1"/>
</dbReference>
<dbReference type="InterPro" id="IPR050081">
    <property type="entry name" value="Ile-tRNA_ligase"/>
</dbReference>
<dbReference type="HAMAP" id="MF_02002">
    <property type="entry name" value="Ile_tRNA_synth_type1"/>
    <property type="match status" value="1"/>
</dbReference>
<comment type="subunit">
    <text evidence="10">Monomer.</text>
</comment>
<keyword evidence="6 10" id="KW-0648">Protein biosynthesis</keyword>
<dbReference type="InterPro" id="IPR013155">
    <property type="entry name" value="M/V/L/I-tRNA-synth_anticd-bd"/>
</dbReference>
<comment type="function">
    <text evidence="8 10">Catalyzes the attachment of isoleucine to tRNA(Ile). As IleRS can inadvertently accommodate and process structurally similar amino acids such as valine, to avoid such errors it has two additional distinct tRNA(Ile)-dependent editing activities. One activity is designated as 'pretransfer' editing and involves the hydrolysis of activated Val-AMP. The other activity is designated 'posttransfer' editing and involves deacylation of mischarged Val-tRNA(Ile).</text>
</comment>
<dbReference type="NCBIfam" id="TIGR00392">
    <property type="entry name" value="ileS"/>
    <property type="match status" value="1"/>
</dbReference>
<reference evidence="13 14" key="1">
    <citation type="submission" date="2024-05" db="EMBL/GenBank/DDBJ databases">
        <authorList>
            <person name="Jiang F."/>
        </authorList>
    </citation>
    <scope>NUCLEOTIDE SEQUENCE [LARGE SCALE GENOMIC DNA]</scope>
    <source>
        <strain evidence="13 14">LZ166</strain>
    </source>
</reference>
<dbReference type="Pfam" id="PF08264">
    <property type="entry name" value="Anticodon_1"/>
    <property type="match status" value="1"/>
</dbReference>
<dbReference type="Gene3D" id="3.90.740.10">
    <property type="entry name" value="Valyl/Leucyl/Isoleucyl-tRNA synthetase, editing domain"/>
    <property type="match status" value="1"/>
</dbReference>
<comment type="similarity">
    <text evidence="1 10">Belongs to the class-I aminoacyl-tRNA synthetase family. IleS type 1 subfamily.</text>
</comment>
<dbReference type="Proteomes" id="UP001556692">
    <property type="component" value="Unassembled WGS sequence"/>
</dbReference>
<dbReference type="PANTHER" id="PTHR42765">
    <property type="entry name" value="SOLEUCYL-TRNA SYNTHETASE"/>
    <property type="match status" value="1"/>
</dbReference>
<dbReference type="InterPro" id="IPR001412">
    <property type="entry name" value="aa-tRNA-synth_I_CS"/>
</dbReference>
<dbReference type="InterPro" id="IPR023585">
    <property type="entry name" value="Ile-tRNA-ligase_type1"/>
</dbReference>
<feature type="binding site" evidence="10">
    <location>
        <position position="685"/>
    </location>
    <ligand>
        <name>ATP</name>
        <dbReference type="ChEBI" id="CHEBI:30616"/>
    </ligand>
</feature>
<dbReference type="RefSeq" id="WP_367952486.1">
    <property type="nucleotide sequence ID" value="NZ_JBDPGJ010000001.1"/>
</dbReference>
<keyword evidence="4 10" id="KW-0547">Nucleotide-binding</keyword>
<feature type="binding site" evidence="10">
    <location>
        <position position="641"/>
    </location>
    <ligand>
        <name>L-isoleucyl-5'-AMP</name>
        <dbReference type="ChEBI" id="CHEBI:178002"/>
    </ligand>
</feature>
<proteinExistence type="inferred from homology"/>
<dbReference type="CDD" id="cd07960">
    <property type="entry name" value="Anticodon_Ia_Ile_BEm"/>
    <property type="match status" value="1"/>
</dbReference>
<evidence type="ECO:0000256" key="8">
    <source>
        <dbReference type="ARBA" id="ARBA00025217"/>
    </source>
</evidence>
<dbReference type="Gene3D" id="1.10.730.20">
    <property type="match status" value="1"/>
</dbReference>
<evidence type="ECO:0000256" key="7">
    <source>
        <dbReference type="ARBA" id="ARBA00023146"/>
    </source>
</evidence>
<gene>
    <name evidence="10 13" type="primary">ileS</name>
    <name evidence="13" type="ORF">ABGN05_02895</name>
</gene>
<dbReference type="InterPro" id="IPR014729">
    <property type="entry name" value="Rossmann-like_a/b/a_fold"/>
</dbReference>
<dbReference type="EMBL" id="JBDPGJ010000001">
    <property type="protein sequence ID" value="MEX0404605.1"/>
    <property type="molecule type" value="Genomic_DNA"/>
</dbReference>
<dbReference type="SUPFAM" id="SSF47323">
    <property type="entry name" value="Anticodon-binding domain of a subclass of class I aminoacyl-tRNA synthetases"/>
    <property type="match status" value="1"/>
</dbReference>
<keyword evidence="3 10" id="KW-0436">Ligase</keyword>
<feature type="short sequence motif" description="'KMSKS' region" evidence="10">
    <location>
        <begin position="682"/>
        <end position="686"/>
    </location>
</feature>
<keyword evidence="14" id="KW-1185">Reference proteome</keyword>
<name>A0ABV3SE34_9HYPH</name>
<dbReference type="SUPFAM" id="SSF50677">
    <property type="entry name" value="ValRS/IleRS/LeuRS editing domain"/>
    <property type="match status" value="1"/>
</dbReference>
<evidence type="ECO:0000256" key="5">
    <source>
        <dbReference type="ARBA" id="ARBA00022840"/>
    </source>
</evidence>
<dbReference type="InterPro" id="IPR009008">
    <property type="entry name" value="Val/Leu/Ile-tRNA-synth_edit"/>
</dbReference>
<evidence type="ECO:0000256" key="6">
    <source>
        <dbReference type="ARBA" id="ARBA00022917"/>
    </source>
</evidence>
<evidence type="ECO:0000256" key="9">
    <source>
        <dbReference type="ARBA" id="ARBA00048359"/>
    </source>
</evidence>
<evidence type="ECO:0000256" key="3">
    <source>
        <dbReference type="ARBA" id="ARBA00022598"/>
    </source>
</evidence>
<sequence length="1010" mass="114233">MTDSADKLDYSKTLYLPKTDFPMRAGLPEKEPQIVARWQDLDLYRRLREDAKGRPLYVLHDGPPYANGNIHIGHALNKILKDVITRSFQMRGYDSNYVPGWDCHGLPIEWKIEEQYRANGLDKDQVPVNEFRKECREFAQHWITVQSDEFKRLGIEGDFDNPYTTMAFHAEARIAGELLKFAMSDQLYRGSKPVMWSVVERTALAEAEVEYHDYESDTVWVKFPVARSHYSEAVRRDEGIDPLEHNLGLQRDVEGASVVIWTTTPWTIPGNRAVAFSPLVKYALYEVSECQNDFGPRVGEKVIFATKLVDEAATKSKLTLKFLRDISSEELVRLEISHPLAGLAGGYDFIVPMIPGDHVTDDAGTGFVHTAPGHGREDFDAWQDFLRGHLRYVFEPTSLSVVNGQLSYFAKPFSPQIPFTVDDAGFFTKDAPGFGPDREGGAARVIDDNGKKGDANKAVIDALIERNMLFARGRLKHSYPHSWRSKKPVIFRNTPQWFVHMDKDLSDGTTLRTRALAAIDATRFVPAAGQTRLRAMIEERPDWVLSRQRAWGVPICVFVDEDGNVLKDEAVNARIMEAFEAEGADAWFADGARERFLGSRANEPWTIVKDILDVWFDSGSTHTFTLEDRPDLKWPADVYLEGSDQHRGWFHSSLLESCGTRGRAPYDTVITHGFTMAEDGRKMSKSLGNQVFPQDIMKQSGADILRLWVMTTDYWEDQRLGKSIIQTNVDAYRKMRNTIRWMLGTLGHDEGEEVALADMPELERLMLHRLSELDQMVRKSYDAFDFKRIAKSLTDFMIVDLSAFYFDIRKDALYCDAPSSMRRKASIVVVRHLFDCVVTWLAPMLPFTMEEAWLDRHKDAVSVHLEQFPQVPAEWRDDALAEKWRKIRQVRRVVTGALELERARKTIGSSLEAAPIVYVADPALMAALDGSDMAEISITSGISVRAGEAPAEAFRLDDVKGVGVLFATAGGAKCARSWRYTDDVGTDPDYPDVSARDAAALKELQALGRL</sequence>
<protein>
    <recommendedName>
        <fullName evidence="10">Isoleucine--tRNA ligase</fullName>
        <ecNumber evidence="10">6.1.1.5</ecNumber>
    </recommendedName>
    <alternativeName>
        <fullName evidence="10">Isoleucyl-tRNA synthetase</fullName>
        <shortName evidence="10">IleRS</shortName>
    </alternativeName>
</protein>
<dbReference type="EC" id="6.1.1.5" evidence="10"/>